<comment type="caution">
    <text evidence="9">The sequence shown here is derived from an EMBL/GenBank/DDBJ whole genome shotgun (WGS) entry which is preliminary data.</text>
</comment>
<dbReference type="InterPro" id="IPR036900">
    <property type="entry name" value="A-D-PHexomutase_C_sf"/>
</dbReference>
<keyword evidence="4" id="KW-0460">Magnesium</keyword>
<evidence type="ECO:0000313" key="10">
    <source>
        <dbReference type="Proteomes" id="UP000640274"/>
    </source>
</evidence>
<reference evidence="9" key="1">
    <citation type="submission" date="2020-12" db="EMBL/GenBank/DDBJ databases">
        <authorList>
            <person name="Huq M.A."/>
        </authorList>
    </citation>
    <scope>NUCLEOTIDE SEQUENCE</scope>
    <source>
        <strain evidence="9">MAHUQ-46</strain>
    </source>
</reference>
<dbReference type="GO" id="GO:0006166">
    <property type="term" value="P:purine ribonucleoside salvage"/>
    <property type="evidence" value="ECO:0007669"/>
    <property type="project" value="TreeGrafter"/>
</dbReference>
<evidence type="ECO:0000256" key="2">
    <source>
        <dbReference type="ARBA" id="ARBA00022553"/>
    </source>
</evidence>
<proteinExistence type="inferred from homology"/>
<organism evidence="9 10">
    <name type="scientific">Paenibacillus roseus</name>
    <dbReference type="NCBI Taxonomy" id="2798579"/>
    <lineage>
        <taxon>Bacteria</taxon>
        <taxon>Bacillati</taxon>
        <taxon>Bacillota</taxon>
        <taxon>Bacilli</taxon>
        <taxon>Bacillales</taxon>
        <taxon>Paenibacillaceae</taxon>
        <taxon>Paenibacillus</taxon>
    </lineage>
</organism>
<keyword evidence="2" id="KW-0597">Phosphoprotein</keyword>
<sequence length="589" mass="67162">MNAIAEQLDHAIQIRYKRWKRARLPAYLRKELGELKAGEITDRFYKQLEFGTDGLREKIGAGTNRMNIFTVRRLAQALADEIREGGFAQAQRGVVIAFDNRVLSREFAEQAARVLAHNEIKVHLFSEARPTPELSFAIRWLHAAAGIMIAAGCSPYQYSGFRIFTEDGSVMQAEQAGKLSHRLDILEDDVGIPVMDSDEAVRMGRLIEVGSEVDEAYYGQVLEVFQPAHLKKKYISNLRIVYTPLHGSSGAVISRLLKTVGCKEVYCVNEQANPDPLFLTLKNPDPKEKDVYRHALIQADACDAELVLAVDPESQELGVLVRSGEGEYEQLTPHQLGSLLLDYIGMRRKLLKQRDIRHKQGEGIFYTTILTTNLSREIARKYGMAIEQTLPGFNYIAMRIAEQEHLGESSYLFAYDENGGFLPEVFVRDKDALQTLMLTVEMAAYYKGKKLSIWSQLNRLYRTFGYHLEDEIHMSYKGLEGWQRVRNTMARLRGEFPRQIGLLQVKQLTDYREGKEREAGRDGVFQTDLPRADMIRYVFDDGAWCVIRLSSASPTLKLFFGCRSETKESCQSRMSEIRSAMLYYLETIL</sequence>
<evidence type="ECO:0000259" key="8">
    <source>
        <dbReference type="Pfam" id="PF02880"/>
    </source>
</evidence>
<evidence type="ECO:0000259" key="6">
    <source>
        <dbReference type="Pfam" id="PF02878"/>
    </source>
</evidence>
<dbReference type="Pfam" id="PF02878">
    <property type="entry name" value="PGM_PMM_I"/>
    <property type="match status" value="1"/>
</dbReference>
<dbReference type="Gene3D" id="3.40.120.10">
    <property type="entry name" value="Alpha-D-Glucose-1,6-Bisphosphate, subunit A, domain 3"/>
    <property type="match status" value="3"/>
</dbReference>
<dbReference type="InterPro" id="IPR005845">
    <property type="entry name" value="A-D-PHexomutase_a/b/a-II"/>
</dbReference>
<comment type="similarity">
    <text evidence="1">Belongs to the phosphohexose mutase family.</text>
</comment>
<evidence type="ECO:0000256" key="5">
    <source>
        <dbReference type="ARBA" id="ARBA00023235"/>
    </source>
</evidence>
<evidence type="ECO:0000313" key="9">
    <source>
        <dbReference type="EMBL" id="MBJ6359795.1"/>
    </source>
</evidence>
<dbReference type="Pfam" id="PF02879">
    <property type="entry name" value="PGM_PMM_II"/>
    <property type="match status" value="1"/>
</dbReference>
<dbReference type="InterPro" id="IPR016055">
    <property type="entry name" value="A-D-PHexomutase_a/b/a-I/II/III"/>
</dbReference>
<dbReference type="GO" id="GO:0046872">
    <property type="term" value="F:metal ion binding"/>
    <property type="evidence" value="ECO:0007669"/>
    <property type="project" value="UniProtKB-KW"/>
</dbReference>
<evidence type="ECO:0000256" key="3">
    <source>
        <dbReference type="ARBA" id="ARBA00022723"/>
    </source>
</evidence>
<gene>
    <name evidence="9" type="ORF">JFN88_00430</name>
</gene>
<dbReference type="AlphaFoldDB" id="A0A934J3K0"/>
<evidence type="ECO:0000259" key="7">
    <source>
        <dbReference type="Pfam" id="PF02879"/>
    </source>
</evidence>
<evidence type="ECO:0000256" key="1">
    <source>
        <dbReference type="ARBA" id="ARBA00010231"/>
    </source>
</evidence>
<dbReference type="SUPFAM" id="SSF55957">
    <property type="entry name" value="Phosphoglucomutase, C-terminal domain"/>
    <property type="match status" value="1"/>
</dbReference>
<dbReference type="Pfam" id="PF02880">
    <property type="entry name" value="PGM_PMM_III"/>
    <property type="match status" value="1"/>
</dbReference>
<accession>A0A934J3K0</accession>
<feature type="domain" description="Alpha-D-phosphohexomutase alpha/beta/alpha" evidence="8">
    <location>
        <begin position="358"/>
        <end position="453"/>
    </location>
</feature>
<keyword evidence="3" id="KW-0479">Metal-binding</keyword>
<protein>
    <submittedName>
        <fullName evidence="9">Phospho-sugar mutase</fullName>
    </submittedName>
</protein>
<dbReference type="InterPro" id="IPR005844">
    <property type="entry name" value="A-D-PHexomutase_a/b/a-I"/>
</dbReference>
<dbReference type="RefSeq" id="WP_199017323.1">
    <property type="nucleotide sequence ID" value="NZ_JAELUP010000001.1"/>
</dbReference>
<dbReference type="Proteomes" id="UP000640274">
    <property type="component" value="Unassembled WGS sequence"/>
</dbReference>
<dbReference type="CDD" id="cd05799">
    <property type="entry name" value="PGM2"/>
    <property type="match status" value="1"/>
</dbReference>
<keyword evidence="5" id="KW-0413">Isomerase</keyword>
<dbReference type="PANTHER" id="PTHR45745:SF1">
    <property type="entry name" value="PHOSPHOGLUCOMUTASE 2B-RELATED"/>
    <property type="match status" value="1"/>
</dbReference>
<feature type="domain" description="Alpha-D-phosphohexomutase alpha/beta/alpha" evidence="7">
    <location>
        <begin position="216"/>
        <end position="320"/>
    </location>
</feature>
<dbReference type="InterPro" id="IPR005846">
    <property type="entry name" value="A-D-PHexomutase_a/b/a-III"/>
</dbReference>
<feature type="domain" description="Alpha-D-phosphohexomutase alpha/beta/alpha" evidence="6">
    <location>
        <begin position="48"/>
        <end position="180"/>
    </location>
</feature>
<keyword evidence="10" id="KW-1185">Reference proteome</keyword>
<dbReference type="GO" id="GO:0005975">
    <property type="term" value="P:carbohydrate metabolic process"/>
    <property type="evidence" value="ECO:0007669"/>
    <property type="project" value="InterPro"/>
</dbReference>
<evidence type="ECO:0000256" key="4">
    <source>
        <dbReference type="ARBA" id="ARBA00022842"/>
    </source>
</evidence>
<dbReference type="GO" id="GO:0008973">
    <property type="term" value="F:phosphopentomutase activity"/>
    <property type="evidence" value="ECO:0007669"/>
    <property type="project" value="TreeGrafter"/>
</dbReference>
<dbReference type="EMBL" id="JAELUP010000001">
    <property type="protein sequence ID" value="MBJ6359795.1"/>
    <property type="molecule type" value="Genomic_DNA"/>
</dbReference>
<dbReference type="PANTHER" id="PTHR45745">
    <property type="entry name" value="PHOSPHOMANNOMUTASE 45A"/>
    <property type="match status" value="1"/>
</dbReference>
<name>A0A934J3K0_9BACL</name>
<dbReference type="SUPFAM" id="SSF53738">
    <property type="entry name" value="Phosphoglucomutase, first 3 domains"/>
    <property type="match status" value="3"/>
</dbReference>